<dbReference type="EMBL" id="GBXM01034629">
    <property type="protein sequence ID" value="JAH73948.1"/>
    <property type="molecule type" value="Transcribed_RNA"/>
</dbReference>
<proteinExistence type="predicted"/>
<dbReference type="AlphaFoldDB" id="A0A0E9V9Q2"/>
<sequence length="34" mass="3897">MLAERHSISSRGGRNTYSHLHLLFLCPMRALLKS</sequence>
<evidence type="ECO:0000313" key="1">
    <source>
        <dbReference type="EMBL" id="JAH73948.1"/>
    </source>
</evidence>
<reference evidence="1" key="1">
    <citation type="submission" date="2014-11" db="EMBL/GenBank/DDBJ databases">
        <authorList>
            <person name="Amaro Gonzalez C."/>
        </authorList>
    </citation>
    <scope>NUCLEOTIDE SEQUENCE</scope>
</reference>
<organism evidence="1">
    <name type="scientific">Anguilla anguilla</name>
    <name type="common">European freshwater eel</name>
    <name type="synonym">Muraena anguilla</name>
    <dbReference type="NCBI Taxonomy" id="7936"/>
    <lineage>
        <taxon>Eukaryota</taxon>
        <taxon>Metazoa</taxon>
        <taxon>Chordata</taxon>
        <taxon>Craniata</taxon>
        <taxon>Vertebrata</taxon>
        <taxon>Euteleostomi</taxon>
        <taxon>Actinopterygii</taxon>
        <taxon>Neopterygii</taxon>
        <taxon>Teleostei</taxon>
        <taxon>Anguilliformes</taxon>
        <taxon>Anguillidae</taxon>
        <taxon>Anguilla</taxon>
    </lineage>
</organism>
<name>A0A0E9V9Q2_ANGAN</name>
<protein>
    <submittedName>
        <fullName evidence="1">Uncharacterized protein</fullName>
    </submittedName>
</protein>
<reference evidence="1" key="2">
    <citation type="journal article" date="2015" name="Fish Shellfish Immunol.">
        <title>Early steps in the European eel (Anguilla anguilla)-Vibrio vulnificus interaction in the gills: Role of the RtxA13 toxin.</title>
        <authorList>
            <person name="Callol A."/>
            <person name="Pajuelo D."/>
            <person name="Ebbesson L."/>
            <person name="Teles M."/>
            <person name="MacKenzie S."/>
            <person name="Amaro C."/>
        </authorList>
    </citation>
    <scope>NUCLEOTIDE SEQUENCE</scope>
</reference>
<accession>A0A0E9V9Q2</accession>